<evidence type="ECO:0000259" key="2">
    <source>
        <dbReference type="Pfam" id="PF04773"/>
    </source>
</evidence>
<keyword evidence="1" id="KW-0812">Transmembrane</keyword>
<gene>
    <name evidence="4" type="ORF">SAMN04488121_10814</name>
</gene>
<protein>
    <submittedName>
        <fullName evidence="4">Ferric-dicitrate binding protein FerR, regulates iron transport through sigma-19</fullName>
    </submittedName>
</protein>
<dbReference type="PIRSF" id="PIRSF018266">
    <property type="entry name" value="FecR"/>
    <property type="match status" value="1"/>
</dbReference>
<reference evidence="4 5" key="1">
    <citation type="submission" date="2016-10" db="EMBL/GenBank/DDBJ databases">
        <authorList>
            <person name="de Groot N.N."/>
        </authorList>
    </citation>
    <scope>NUCLEOTIDE SEQUENCE [LARGE SCALE GENOMIC DNA]</scope>
    <source>
        <strain evidence="4 5">DSM 527</strain>
    </source>
</reference>
<organism evidence="4 5">
    <name type="scientific">Chitinophaga filiformis</name>
    <name type="common">Myxococcus filiformis</name>
    <name type="synonym">Flexibacter filiformis</name>
    <dbReference type="NCBI Taxonomy" id="104663"/>
    <lineage>
        <taxon>Bacteria</taxon>
        <taxon>Pseudomonadati</taxon>
        <taxon>Bacteroidota</taxon>
        <taxon>Chitinophagia</taxon>
        <taxon>Chitinophagales</taxon>
        <taxon>Chitinophagaceae</taxon>
        <taxon>Chitinophaga</taxon>
    </lineage>
</organism>
<dbReference type="PANTHER" id="PTHR30273:SF2">
    <property type="entry name" value="PROTEIN FECR"/>
    <property type="match status" value="1"/>
</dbReference>
<dbReference type="Pfam" id="PF04773">
    <property type="entry name" value="FecR"/>
    <property type="match status" value="1"/>
</dbReference>
<evidence type="ECO:0000256" key="1">
    <source>
        <dbReference type="SAM" id="Phobius"/>
    </source>
</evidence>
<dbReference type="Gene3D" id="3.55.50.30">
    <property type="match status" value="1"/>
</dbReference>
<dbReference type="AlphaFoldDB" id="A0A1G7YUH3"/>
<dbReference type="PANTHER" id="PTHR30273">
    <property type="entry name" value="PERIPLASMIC SIGNAL SENSOR AND SIGMA FACTOR ACTIVATOR FECR-RELATED"/>
    <property type="match status" value="1"/>
</dbReference>
<keyword evidence="1" id="KW-0472">Membrane</keyword>
<name>A0A1G7YUH3_CHIFI</name>
<dbReference type="OrthoDB" id="1524389at2"/>
<feature type="domain" description="FecR protein" evidence="2">
    <location>
        <begin position="107"/>
        <end position="201"/>
    </location>
</feature>
<dbReference type="InterPro" id="IPR006860">
    <property type="entry name" value="FecR"/>
</dbReference>
<evidence type="ECO:0000313" key="5">
    <source>
        <dbReference type="Proteomes" id="UP000199045"/>
    </source>
</evidence>
<dbReference type="STRING" id="104663.SAMN04488121_10814"/>
<dbReference type="GO" id="GO:0016989">
    <property type="term" value="F:sigma factor antagonist activity"/>
    <property type="evidence" value="ECO:0007669"/>
    <property type="project" value="TreeGrafter"/>
</dbReference>
<keyword evidence="1" id="KW-1133">Transmembrane helix</keyword>
<evidence type="ECO:0000259" key="3">
    <source>
        <dbReference type="Pfam" id="PF16344"/>
    </source>
</evidence>
<accession>A0A1G7YUH3</accession>
<evidence type="ECO:0000313" key="4">
    <source>
        <dbReference type="EMBL" id="SDH00222.1"/>
    </source>
</evidence>
<dbReference type="Proteomes" id="UP000199045">
    <property type="component" value="Unassembled WGS sequence"/>
</dbReference>
<proteinExistence type="predicted"/>
<dbReference type="InterPro" id="IPR032508">
    <property type="entry name" value="FecR_C"/>
</dbReference>
<dbReference type="EMBL" id="FNBN01000008">
    <property type="protein sequence ID" value="SDH00222.1"/>
    <property type="molecule type" value="Genomic_DNA"/>
</dbReference>
<sequence length="323" mass="35637">MGTSSSDKAALLALLEKYRAGQCTPEEAARIQAWFDSFEELPDSGEIKTAADGAVVNTMHTLFPRRGGSVRYILLSAAAVLVLAITSLLFIYKFYMKEPVPVTYSYISTGKGERKKLTLPDGSKLIMNADSKLGIPSDFGDNARELVFTGQGTFDIQQNSKQPFTVHTGHVRTVVLGTAFDVKAYPGDKALQVAVLNGKVRIEKQEHNRIEVLAPGVTKDQLLTYEAGSGKHELKACKADVIAGWQQNKLFFDQASLEEIAEVLERQYNKHIILTGVSKRNCRYTLQLKSESIDKALQLIKELSGISYVVNNNEIKINTTSCE</sequence>
<dbReference type="Pfam" id="PF16344">
    <property type="entry name" value="FecR_C"/>
    <property type="match status" value="1"/>
</dbReference>
<dbReference type="Gene3D" id="2.60.120.1440">
    <property type="match status" value="1"/>
</dbReference>
<dbReference type="InterPro" id="IPR012373">
    <property type="entry name" value="Ferrdict_sens_TM"/>
</dbReference>
<feature type="domain" description="Protein FecR C-terminal" evidence="3">
    <location>
        <begin position="249"/>
        <end position="317"/>
    </location>
</feature>
<feature type="transmembrane region" description="Helical" evidence="1">
    <location>
        <begin position="72"/>
        <end position="95"/>
    </location>
</feature>
<dbReference type="RefSeq" id="WP_089836140.1">
    <property type="nucleotide sequence ID" value="NZ_FNBN01000008.1"/>
</dbReference>